<dbReference type="GeneID" id="37011557"/>
<dbReference type="AlphaFoldDB" id="A0A316U5N8"/>
<name>A0A316U5N8_9BASI</name>
<dbReference type="EMBL" id="KZ819329">
    <property type="protein sequence ID" value="PWN20154.1"/>
    <property type="molecule type" value="Genomic_DNA"/>
</dbReference>
<dbReference type="RefSeq" id="XP_025347314.1">
    <property type="nucleotide sequence ID" value="XM_025489823.1"/>
</dbReference>
<reference evidence="2 3" key="1">
    <citation type="journal article" date="2018" name="Mol. Biol. Evol.">
        <title>Broad Genomic Sampling Reveals a Smut Pathogenic Ancestry of the Fungal Clade Ustilaginomycotina.</title>
        <authorList>
            <person name="Kijpornyongpan T."/>
            <person name="Mondo S.J."/>
            <person name="Barry K."/>
            <person name="Sandor L."/>
            <person name="Lee J."/>
            <person name="Lipzen A."/>
            <person name="Pangilinan J."/>
            <person name="LaButti K."/>
            <person name="Hainaut M."/>
            <person name="Henrissat B."/>
            <person name="Grigoriev I.V."/>
            <person name="Spatafora J.W."/>
            <person name="Aime M.C."/>
        </authorList>
    </citation>
    <scope>NUCLEOTIDE SEQUENCE [LARGE SCALE GENOMIC DNA]</scope>
    <source>
        <strain evidence="2 3">MCA 4718</strain>
    </source>
</reference>
<sequence length="160" mass="17272">MPHFDAGAVTSRRIEQRPTHSPLSFRGQSYTAFRRVQCPRLLWSSPRPLSCASVSSFVSRLPAVVPVPRLCLASHLLPVLSVARLLSLVPHACSSSLVPCPASPAADSVSQCPFGFIPDQGVRHDSMRSVFAPDLRRGCLLLWSVEAKAAAASRGGPKWC</sequence>
<gene>
    <name evidence="2" type="ORF">BCV69DRAFT_221607</name>
</gene>
<proteinExistence type="predicted"/>
<evidence type="ECO:0000313" key="2">
    <source>
        <dbReference type="EMBL" id="PWN20154.1"/>
    </source>
</evidence>
<keyword evidence="3" id="KW-1185">Reference proteome</keyword>
<accession>A0A316U5N8</accession>
<organism evidence="2 3">
    <name type="scientific">Pseudomicrostroma glucosiphilum</name>
    <dbReference type="NCBI Taxonomy" id="1684307"/>
    <lineage>
        <taxon>Eukaryota</taxon>
        <taxon>Fungi</taxon>
        <taxon>Dikarya</taxon>
        <taxon>Basidiomycota</taxon>
        <taxon>Ustilaginomycotina</taxon>
        <taxon>Exobasidiomycetes</taxon>
        <taxon>Microstromatales</taxon>
        <taxon>Microstromatales incertae sedis</taxon>
        <taxon>Pseudomicrostroma</taxon>
    </lineage>
</organism>
<evidence type="ECO:0000313" key="3">
    <source>
        <dbReference type="Proteomes" id="UP000245942"/>
    </source>
</evidence>
<dbReference type="Proteomes" id="UP000245942">
    <property type="component" value="Unassembled WGS sequence"/>
</dbReference>
<evidence type="ECO:0000256" key="1">
    <source>
        <dbReference type="SAM" id="MobiDB-lite"/>
    </source>
</evidence>
<feature type="region of interest" description="Disordered" evidence="1">
    <location>
        <begin position="1"/>
        <end position="23"/>
    </location>
</feature>
<protein>
    <submittedName>
        <fullName evidence="2">Uncharacterized protein</fullName>
    </submittedName>
</protein>